<dbReference type="Proteomes" id="UP001285244">
    <property type="component" value="Unassembled WGS sequence"/>
</dbReference>
<dbReference type="EMBL" id="JALBUS010000002">
    <property type="protein sequence ID" value="MDX8416449.1"/>
    <property type="molecule type" value="Genomic_DNA"/>
</dbReference>
<protein>
    <submittedName>
        <fullName evidence="1">Uncharacterized protein</fullName>
    </submittedName>
</protein>
<accession>A0ABU4WIR0</accession>
<dbReference type="RefSeq" id="WP_320324784.1">
    <property type="nucleotide sequence ID" value="NZ_JALBUS010000002.1"/>
</dbReference>
<gene>
    <name evidence="1" type="ORF">MOZ64_01120</name>
</gene>
<organism evidence="1 2">
    <name type="scientific">Absicoccus intestinalis</name>
    <dbReference type="NCBI Taxonomy" id="2926319"/>
    <lineage>
        <taxon>Bacteria</taxon>
        <taxon>Bacillati</taxon>
        <taxon>Bacillota</taxon>
        <taxon>Erysipelotrichia</taxon>
        <taxon>Erysipelotrichales</taxon>
        <taxon>Erysipelotrichaceae</taxon>
        <taxon>Absicoccus</taxon>
    </lineage>
</organism>
<reference evidence="1 2" key="1">
    <citation type="submission" date="2022-03" db="EMBL/GenBank/DDBJ databases">
        <title>Novel taxa within the pig intestine.</title>
        <authorList>
            <person name="Wylensek D."/>
            <person name="Bishof K."/>
            <person name="Afrizal A."/>
            <person name="Clavel T."/>
        </authorList>
    </citation>
    <scope>NUCLEOTIDE SEQUENCE [LARGE SCALE GENOMIC DNA]</scope>
    <source>
        <strain evidence="1 2">Cla-KB-P134</strain>
    </source>
</reference>
<evidence type="ECO:0000313" key="2">
    <source>
        <dbReference type="Proteomes" id="UP001285244"/>
    </source>
</evidence>
<keyword evidence="2" id="KW-1185">Reference proteome</keyword>
<name>A0ABU4WIR0_9FIRM</name>
<proteinExistence type="predicted"/>
<feature type="non-terminal residue" evidence="1">
    <location>
        <position position="1"/>
    </location>
</feature>
<comment type="caution">
    <text evidence="1">The sequence shown here is derived from an EMBL/GenBank/DDBJ whole genome shotgun (WGS) entry which is preliminary data.</text>
</comment>
<sequence>GSLQASIRSSPVSQEIIQPSYNLDSNLEFFKVLGAAPKTLIEFTKIIGDLLMNWNPLFYLTLTLL</sequence>
<evidence type="ECO:0000313" key="1">
    <source>
        <dbReference type="EMBL" id="MDX8416449.1"/>
    </source>
</evidence>